<keyword evidence="1" id="KW-0812">Transmembrane</keyword>
<dbReference type="Proteomes" id="UP000030012">
    <property type="component" value="Unassembled WGS sequence"/>
</dbReference>
<keyword evidence="1" id="KW-0472">Membrane</keyword>
<evidence type="ECO:0000313" key="3">
    <source>
        <dbReference type="Proteomes" id="UP000030012"/>
    </source>
</evidence>
<feature type="transmembrane region" description="Helical" evidence="1">
    <location>
        <begin position="48"/>
        <end position="67"/>
    </location>
</feature>
<feature type="transmembrane region" description="Helical" evidence="1">
    <location>
        <begin position="7"/>
        <end position="28"/>
    </location>
</feature>
<evidence type="ECO:0000256" key="1">
    <source>
        <dbReference type="SAM" id="Phobius"/>
    </source>
</evidence>
<dbReference type="EMBL" id="JENJ01000035">
    <property type="protein sequence ID" value="KGM95636.1"/>
    <property type="molecule type" value="Genomic_DNA"/>
</dbReference>
<gene>
    <name evidence="2" type="ORF">Z968_08650</name>
</gene>
<organism evidence="2 3">
    <name type="scientific">Clostridium novyi A str. 4552</name>
    <dbReference type="NCBI Taxonomy" id="1444289"/>
    <lineage>
        <taxon>Bacteria</taxon>
        <taxon>Bacillati</taxon>
        <taxon>Bacillota</taxon>
        <taxon>Clostridia</taxon>
        <taxon>Eubacteriales</taxon>
        <taxon>Clostridiaceae</taxon>
        <taxon>Clostridium</taxon>
    </lineage>
</organism>
<name>A0A0A0I5P9_CLONO</name>
<reference evidence="2 3" key="1">
    <citation type="submission" date="2014-01" db="EMBL/GenBank/DDBJ databases">
        <title>Plasmidome dynamics in the species complex Clostridium novyi sensu lato converts strains of independent lineages into distinctly different pathogens.</title>
        <authorList>
            <person name="Skarin H."/>
            <person name="Segerman B."/>
        </authorList>
    </citation>
    <scope>NUCLEOTIDE SEQUENCE [LARGE SCALE GENOMIC DNA]</scope>
    <source>
        <strain evidence="2 3">4552</strain>
    </source>
</reference>
<protein>
    <submittedName>
        <fullName evidence="2">Uncharacterized protein</fullName>
    </submittedName>
</protein>
<evidence type="ECO:0000313" key="2">
    <source>
        <dbReference type="EMBL" id="KGM95636.1"/>
    </source>
</evidence>
<proteinExistence type="predicted"/>
<sequence>MTVLKNVYAAILILTSYSFVDFLSGGAIFKIFSIGAHANNFYYTISPLYYIINRIVLILLSCIFVFISCKI</sequence>
<accession>A0A0A0I5P9</accession>
<comment type="caution">
    <text evidence="2">The sequence shown here is derived from an EMBL/GenBank/DDBJ whole genome shotgun (WGS) entry which is preliminary data.</text>
</comment>
<keyword evidence="1" id="KW-1133">Transmembrane helix</keyword>
<dbReference type="AlphaFoldDB" id="A0A0A0I5P9"/>